<evidence type="ECO:0000313" key="2">
    <source>
        <dbReference type="EMBL" id="KKM27075.1"/>
    </source>
</evidence>
<feature type="region of interest" description="Disordered" evidence="1">
    <location>
        <begin position="1"/>
        <end position="26"/>
    </location>
</feature>
<gene>
    <name evidence="2" type="ORF">LCGC14_1578330</name>
</gene>
<dbReference type="AlphaFoldDB" id="A0A0F9LHW8"/>
<comment type="caution">
    <text evidence="2">The sequence shown here is derived from an EMBL/GenBank/DDBJ whole genome shotgun (WGS) entry which is preliminary data.</text>
</comment>
<reference evidence="2" key="1">
    <citation type="journal article" date="2015" name="Nature">
        <title>Complex archaea that bridge the gap between prokaryotes and eukaryotes.</title>
        <authorList>
            <person name="Spang A."/>
            <person name="Saw J.H."/>
            <person name="Jorgensen S.L."/>
            <person name="Zaremba-Niedzwiedzka K."/>
            <person name="Martijn J."/>
            <person name="Lind A.E."/>
            <person name="van Eijk R."/>
            <person name="Schleper C."/>
            <person name="Guy L."/>
            <person name="Ettema T.J."/>
        </authorList>
    </citation>
    <scope>NUCLEOTIDE SEQUENCE</scope>
</reference>
<proteinExistence type="predicted"/>
<accession>A0A0F9LHW8</accession>
<name>A0A0F9LHW8_9ZZZZ</name>
<evidence type="ECO:0000256" key="1">
    <source>
        <dbReference type="SAM" id="MobiDB-lite"/>
    </source>
</evidence>
<feature type="compositionally biased region" description="Acidic residues" evidence="1">
    <location>
        <begin position="1"/>
        <end position="16"/>
    </location>
</feature>
<protein>
    <submittedName>
        <fullName evidence="2">Uncharacterized protein</fullName>
    </submittedName>
</protein>
<organism evidence="2">
    <name type="scientific">marine sediment metagenome</name>
    <dbReference type="NCBI Taxonomy" id="412755"/>
    <lineage>
        <taxon>unclassified sequences</taxon>
        <taxon>metagenomes</taxon>
        <taxon>ecological metagenomes</taxon>
    </lineage>
</organism>
<dbReference type="EMBL" id="LAZR01012391">
    <property type="protein sequence ID" value="KKM27075.1"/>
    <property type="molecule type" value="Genomic_DNA"/>
</dbReference>
<sequence length="259" mass="30727">MEYEQQEDYEPEDEQEPTPYNSPDKEFNFDRLVAAKPRINRVKPPVFEDLVEFRPTLSTERHLIDKAFYYRHGVKRGGREVGGLDAGLQYKWFYYYCGCRWYDNAISRQPINPCTLTESTIKPNERIMVLTIENNKRLGLTSTERWREECWFRLRTQLETAFNLHKQDKEQQAANQYHNIHSIHTEEGLVPEPQRGRLNLSPEDTATRKRLVRRYTTYHHRYNKQFTTGKDFANTITMLNELYDAVDNLGGVPTGWLKI</sequence>